<dbReference type="InterPro" id="IPR037066">
    <property type="entry name" value="Plug_dom_sf"/>
</dbReference>
<keyword evidence="6" id="KW-1185">Reference proteome</keyword>
<dbReference type="AlphaFoldDB" id="A0A3E1Q927"/>
<dbReference type="RefSeq" id="WP_117157656.1">
    <property type="nucleotide sequence ID" value="NZ_QVID01000001.1"/>
</dbReference>
<evidence type="ECO:0000313" key="5">
    <source>
        <dbReference type="EMBL" id="RFN58628.1"/>
    </source>
</evidence>
<dbReference type="SUPFAM" id="SSF56935">
    <property type="entry name" value="Porins"/>
    <property type="match status" value="1"/>
</dbReference>
<dbReference type="Pfam" id="PF07715">
    <property type="entry name" value="Plug"/>
    <property type="match status" value="1"/>
</dbReference>
<proteinExistence type="predicted"/>
<gene>
    <name evidence="5" type="ORF">DZ858_00685</name>
</gene>
<organism evidence="5 6">
    <name type="scientific">Marixanthomonas ophiurae</name>
    <dbReference type="NCBI Taxonomy" id="387659"/>
    <lineage>
        <taxon>Bacteria</taxon>
        <taxon>Pseudomonadati</taxon>
        <taxon>Bacteroidota</taxon>
        <taxon>Flavobacteriia</taxon>
        <taxon>Flavobacteriales</taxon>
        <taxon>Flavobacteriaceae</taxon>
        <taxon>Marixanthomonas</taxon>
    </lineage>
</organism>
<name>A0A3E1Q927_9FLAO</name>
<feature type="domain" description="TonB-dependent receptor plug" evidence="4">
    <location>
        <begin position="221"/>
        <end position="300"/>
    </location>
</feature>
<dbReference type="GO" id="GO:0009279">
    <property type="term" value="C:cell outer membrane"/>
    <property type="evidence" value="ECO:0007669"/>
    <property type="project" value="UniProtKB-SubCell"/>
</dbReference>
<dbReference type="Pfam" id="PF13715">
    <property type="entry name" value="CarbopepD_reg_2"/>
    <property type="match status" value="1"/>
</dbReference>
<dbReference type="InterPro" id="IPR036942">
    <property type="entry name" value="Beta-barrel_TonB_sf"/>
</dbReference>
<evidence type="ECO:0000313" key="6">
    <source>
        <dbReference type="Proteomes" id="UP000261082"/>
    </source>
</evidence>
<protein>
    <recommendedName>
        <fullName evidence="4">TonB-dependent receptor plug domain-containing protein</fullName>
    </recommendedName>
</protein>
<keyword evidence="3" id="KW-0998">Cell outer membrane</keyword>
<dbReference type="OrthoDB" id="9803050at2"/>
<evidence type="ECO:0000256" key="1">
    <source>
        <dbReference type="ARBA" id="ARBA00004442"/>
    </source>
</evidence>
<keyword evidence="2" id="KW-0472">Membrane</keyword>
<dbReference type="Gene3D" id="2.40.170.20">
    <property type="entry name" value="TonB-dependent receptor, beta-barrel domain"/>
    <property type="match status" value="1"/>
</dbReference>
<dbReference type="InterPro" id="IPR012910">
    <property type="entry name" value="Plug_dom"/>
</dbReference>
<dbReference type="Gene3D" id="2.170.130.10">
    <property type="entry name" value="TonB-dependent receptor, plug domain"/>
    <property type="match status" value="1"/>
</dbReference>
<comment type="subcellular location">
    <subcellularLocation>
        <location evidence="1">Cell outer membrane</location>
    </subcellularLocation>
</comment>
<dbReference type="InterPro" id="IPR008969">
    <property type="entry name" value="CarboxyPept-like_regulatory"/>
</dbReference>
<dbReference type="SUPFAM" id="SSF49464">
    <property type="entry name" value="Carboxypeptidase regulatory domain-like"/>
    <property type="match status" value="1"/>
</dbReference>
<comment type="caution">
    <text evidence="5">The sequence shown here is derived from an EMBL/GenBank/DDBJ whole genome shotgun (WGS) entry which is preliminary data.</text>
</comment>
<reference evidence="5 6" key="1">
    <citation type="journal article" date="2007" name="Int. J. Syst. Evol. Microbiol.">
        <title>Marixanthomonas ophiurae gen. nov., sp. nov., a marine bacterium of the family Flavobacteriaceae isolated from a deep-sea brittle star.</title>
        <authorList>
            <person name="Romanenko L.A."/>
            <person name="Uchino M."/>
            <person name="Frolova G.M."/>
            <person name="Mikhailov V.V."/>
        </authorList>
    </citation>
    <scope>NUCLEOTIDE SEQUENCE [LARGE SCALE GENOMIC DNA]</scope>
    <source>
        <strain evidence="5 6">KMM 3046</strain>
    </source>
</reference>
<dbReference type="Proteomes" id="UP000261082">
    <property type="component" value="Unassembled WGS sequence"/>
</dbReference>
<dbReference type="EMBL" id="QVID01000001">
    <property type="protein sequence ID" value="RFN58628.1"/>
    <property type="molecule type" value="Genomic_DNA"/>
</dbReference>
<accession>A0A3E1Q927</accession>
<sequence length="852" mass="96009">MQPKTSKQAFPLVLIMCFFFSLSILGQTEGKKSLFAVIQQLEEQHNIRFSYVPDEISDISVTVPEKTDSLQEVLAQLNNQTSLQFTLLDDRYVTVVSRQQKSNYCGRIIAAETSEPLEGANIVVKNFNFSTVSTAEGFFSIPRQVPSEGFITISYLGYHTINLSINQLTAACPTIMVHSKSTALDEVYIQTYLVQGVSKKTDGSITLNTENFGLIPGQIENDVLQISQALPGVESADETISNINIRGGTHDENLLLWDDIKMYQSGHFFGLISAFNPDLTKQVSIYKNGTPPRFGESVSGVIDMRSKNTVTEDFSAGVGLNLINGSAFANIPLSDKASIQISGRHSLSFLETPVYNTYSERIFQDTEITNIENPENETQITADEDFNFYDFSTKLLWDISEKDAIRVNFLTIDNSLDFTESIDGSNQSKTSELQQRSLVGGVSWNRNWSDGFETTALLYGSYYLLNATNKDLFTTQQQFQENEVLEDGAKIDSRFTISKKIELQSGYQFSEIGIGNTQDINIPRFRVYNKEVLRTHSVFSNITYTPNQELTVINAGARASYFEKFDKLLVEPRLSVHQKLGNGFSVETMGEFKSQTTTQRIDFESDFLGVEKRRWVLANDNNIPILESKQASLGFGYNKNNWLITLEGFYKEVSGITTSNQGFQNQFQFVRATGDYTANGLEFVFNKNARHFSTWVSYLFMKNDYTFETLIPSEFPNNIDIRHSATVAGSYSLNKFKLALGINWHSGKPYTIPVPGEEIIEVNGQDTIQYDIPNNERLPDYFRADFSAEYLWGISQNVDAKINVAVLNLLNKENTLNIRYALDTDENNESRINQVEEISLGLTPNISVQVLF</sequence>
<dbReference type="Gene3D" id="2.60.40.1120">
    <property type="entry name" value="Carboxypeptidase-like, regulatory domain"/>
    <property type="match status" value="1"/>
</dbReference>
<evidence type="ECO:0000256" key="2">
    <source>
        <dbReference type="ARBA" id="ARBA00023136"/>
    </source>
</evidence>
<evidence type="ECO:0000256" key="3">
    <source>
        <dbReference type="ARBA" id="ARBA00023237"/>
    </source>
</evidence>
<evidence type="ECO:0000259" key="4">
    <source>
        <dbReference type="Pfam" id="PF07715"/>
    </source>
</evidence>